<comment type="caution">
    <text evidence="8">The sequence shown here is derived from an EMBL/GenBank/DDBJ whole genome shotgun (WGS) entry which is preliminary data.</text>
</comment>
<name>A0ABN9XLD0_9DINO</name>
<keyword evidence="3" id="KW-0677">Repeat</keyword>
<keyword evidence="4 5" id="KW-0472">Membrane</keyword>
<evidence type="ECO:0000256" key="5">
    <source>
        <dbReference type="PROSITE-ProRule" id="PRU00282"/>
    </source>
</evidence>
<proteinExistence type="inferred from homology"/>
<feature type="transmembrane region" description="Helical" evidence="7">
    <location>
        <begin position="270"/>
        <end position="292"/>
    </location>
</feature>
<dbReference type="Pfam" id="PF00153">
    <property type="entry name" value="Mito_carr"/>
    <property type="match status" value="2"/>
</dbReference>
<dbReference type="PANTHER" id="PTHR24089">
    <property type="entry name" value="SOLUTE CARRIER FAMILY 25"/>
    <property type="match status" value="1"/>
</dbReference>
<feature type="repeat" description="Solcar" evidence="5">
    <location>
        <begin position="124"/>
        <end position="211"/>
    </location>
</feature>
<evidence type="ECO:0008006" key="10">
    <source>
        <dbReference type="Google" id="ProtNLM"/>
    </source>
</evidence>
<dbReference type="Gene3D" id="1.50.40.10">
    <property type="entry name" value="Mitochondrial carrier domain"/>
    <property type="match status" value="1"/>
</dbReference>
<dbReference type="EMBL" id="CAUYUJ010020538">
    <property type="protein sequence ID" value="CAK0899024.1"/>
    <property type="molecule type" value="Genomic_DNA"/>
</dbReference>
<feature type="transmembrane region" description="Helical" evidence="7">
    <location>
        <begin position="216"/>
        <end position="236"/>
    </location>
</feature>
<evidence type="ECO:0000313" key="8">
    <source>
        <dbReference type="EMBL" id="CAK0899024.1"/>
    </source>
</evidence>
<dbReference type="InterPro" id="IPR023395">
    <property type="entry name" value="MCP_dom_sf"/>
</dbReference>
<keyword evidence="6" id="KW-0813">Transport</keyword>
<keyword evidence="9" id="KW-1185">Reference proteome</keyword>
<evidence type="ECO:0000256" key="7">
    <source>
        <dbReference type="SAM" id="Phobius"/>
    </source>
</evidence>
<evidence type="ECO:0000256" key="3">
    <source>
        <dbReference type="ARBA" id="ARBA00022737"/>
    </source>
</evidence>
<evidence type="ECO:0000313" key="9">
    <source>
        <dbReference type="Proteomes" id="UP001189429"/>
    </source>
</evidence>
<evidence type="ECO:0000256" key="2">
    <source>
        <dbReference type="ARBA" id="ARBA00022692"/>
    </source>
</evidence>
<evidence type="ECO:0000256" key="6">
    <source>
        <dbReference type="RuleBase" id="RU000488"/>
    </source>
</evidence>
<keyword evidence="7" id="KW-1133">Transmembrane helix</keyword>
<sequence length="300" mass="31514">MVVRRGRARHRDPPSRCSCDAQDLTAATCSPALDVRDAALAGALVRAATTPLECVVAPRRAEGVGEVPLLSCREAAGLGARRTAARVLALKGWRGFFRGGLLDTLRGGAARGVTVGLVDSCRHVLGVPDVAAGALAGAAQTLLLYPLDVVQTVRRAGVGQTRVCDAGTLGILRLMASRGVPGLYPALGPSLAGFTAFYAVQFGARRPLHEATGSPFLAGFLGSSAACALCNWNNVVRLTMQRRAVEDAGPHLGWSSTLVAEYRAGGVRRFYAGFGVKVFQTAVNMGLVLALYEQLRAYRL</sequence>
<feature type="transmembrane region" description="Helical" evidence="7">
    <location>
        <begin position="183"/>
        <end position="204"/>
    </location>
</feature>
<comment type="subcellular location">
    <subcellularLocation>
        <location evidence="1">Membrane</location>
        <topology evidence="1">Multi-pass membrane protein</topology>
    </subcellularLocation>
</comment>
<protein>
    <recommendedName>
        <fullName evidence="10">ADP,ATP carrier protein</fullName>
    </recommendedName>
</protein>
<keyword evidence="2 5" id="KW-0812">Transmembrane</keyword>
<reference evidence="8" key="1">
    <citation type="submission" date="2023-10" db="EMBL/GenBank/DDBJ databases">
        <authorList>
            <person name="Chen Y."/>
            <person name="Shah S."/>
            <person name="Dougan E. K."/>
            <person name="Thang M."/>
            <person name="Chan C."/>
        </authorList>
    </citation>
    <scope>NUCLEOTIDE SEQUENCE [LARGE SCALE GENOMIC DNA]</scope>
</reference>
<feature type="repeat" description="Solcar" evidence="5">
    <location>
        <begin position="214"/>
        <end position="298"/>
    </location>
</feature>
<dbReference type="InterPro" id="IPR018108">
    <property type="entry name" value="MCP_transmembrane"/>
</dbReference>
<organism evidence="8 9">
    <name type="scientific">Prorocentrum cordatum</name>
    <dbReference type="NCBI Taxonomy" id="2364126"/>
    <lineage>
        <taxon>Eukaryota</taxon>
        <taxon>Sar</taxon>
        <taxon>Alveolata</taxon>
        <taxon>Dinophyceae</taxon>
        <taxon>Prorocentrales</taxon>
        <taxon>Prorocentraceae</taxon>
        <taxon>Prorocentrum</taxon>
    </lineage>
</organism>
<evidence type="ECO:0000256" key="4">
    <source>
        <dbReference type="ARBA" id="ARBA00023136"/>
    </source>
</evidence>
<dbReference type="Proteomes" id="UP001189429">
    <property type="component" value="Unassembled WGS sequence"/>
</dbReference>
<comment type="similarity">
    <text evidence="6">Belongs to the mitochondrial carrier (TC 2.A.29) family.</text>
</comment>
<evidence type="ECO:0000256" key="1">
    <source>
        <dbReference type="ARBA" id="ARBA00004141"/>
    </source>
</evidence>
<dbReference type="PROSITE" id="PS50920">
    <property type="entry name" value="SOLCAR"/>
    <property type="match status" value="2"/>
</dbReference>
<accession>A0ABN9XLD0</accession>
<dbReference type="SUPFAM" id="SSF103506">
    <property type="entry name" value="Mitochondrial carrier"/>
    <property type="match status" value="1"/>
</dbReference>
<gene>
    <name evidence="8" type="ORF">PCOR1329_LOCUS76652</name>
</gene>